<dbReference type="InterPro" id="IPR014729">
    <property type="entry name" value="Rossmann-like_a/b/a_fold"/>
</dbReference>
<dbReference type="InterPro" id="IPR006015">
    <property type="entry name" value="Universal_stress_UspA"/>
</dbReference>
<dbReference type="RefSeq" id="WP_351974498.1">
    <property type="nucleotide sequence ID" value="NZ_JBEPBX010000001.1"/>
</dbReference>
<dbReference type="PRINTS" id="PR01438">
    <property type="entry name" value="UNVRSLSTRESS"/>
</dbReference>
<feature type="domain" description="UspA" evidence="2">
    <location>
        <begin position="145"/>
        <end position="284"/>
    </location>
</feature>
<protein>
    <submittedName>
        <fullName evidence="3">Universal stress protein</fullName>
    </submittedName>
</protein>
<dbReference type="InterPro" id="IPR006016">
    <property type="entry name" value="UspA"/>
</dbReference>
<dbReference type="Proteomes" id="UP001445472">
    <property type="component" value="Unassembled WGS sequence"/>
</dbReference>
<evidence type="ECO:0000313" key="3">
    <source>
        <dbReference type="EMBL" id="MER6611996.1"/>
    </source>
</evidence>
<dbReference type="Gene3D" id="3.40.50.620">
    <property type="entry name" value="HUPs"/>
    <property type="match status" value="2"/>
</dbReference>
<dbReference type="EMBL" id="JBEPBX010000001">
    <property type="protein sequence ID" value="MER6611996.1"/>
    <property type="molecule type" value="Genomic_DNA"/>
</dbReference>
<dbReference type="PANTHER" id="PTHR46553">
    <property type="entry name" value="ADENINE NUCLEOTIDE ALPHA HYDROLASES-LIKE SUPERFAMILY PROTEIN"/>
    <property type="match status" value="1"/>
</dbReference>
<comment type="similarity">
    <text evidence="1">Belongs to the universal stress protein A family.</text>
</comment>
<accession>A0ABV1UP11</accession>
<dbReference type="PANTHER" id="PTHR46553:SF3">
    <property type="entry name" value="ADENINE NUCLEOTIDE ALPHA HYDROLASES-LIKE SUPERFAMILY PROTEIN"/>
    <property type="match status" value="1"/>
</dbReference>
<keyword evidence="4" id="KW-1185">Reference proteome</keyword>
<proteinExistence type="inferred from homology"/>
<evidence type="ECO:0000313" key="4">
    <source>
        <dbReference type="Proteomes" id="UP001445472"/>
    </source>
</evidence>
<dbReference type="Pfam" id="PF00582">
    <property type="entry name" value="Usp"/>
    <property type="match status" value="2"/>
</dbReference>
<evidence type="ECO:0000259" key="2">
    <source>
        <dbReference type="Pfam" id="PF00582"/>
    </source>
</evidence>
<comment type="caution">
    <text evidence="3">The sequence shown here is derived from an EMBL/GenBank/DDBJ whole genome shotgun (WGS) entry which is preliminary data.</text>
</comment>
<name>A0ABV1UP11_9ACTN</name>
<reference evidence="3 4" key="1">
    <citation type="submission" date="2024-06" db="EMBL/GenBank/DDBJ databases">
        <title>The Natural Products Discovery Center: Release of the First 8490 Sequenced Strains for Exploring Actinobacteria Biosynthetic Diversity.</title>
        <authorList>
            <person name="Kalkreuter E."/>
            <person name="Kautsar S.A."/>
            <person name="Yang D."/>
            <person name="Bader C.D."/>
            <person name="Teijaro C.N."/>
            <person name="Fluegel L."/>
            <person name="Davis C.M."/>
            <person name="Simpson J.R."/>
            <person name="Lauterbach L."/>
            <person name="Steele A.D."/>
            <person name="Gui C."/>
            <person name="Meng S."/>
            <person name="Li G."/>
            <person name="Viehrig K."/>
            <person name="Ye F."/>
            <person name="Su P."/>
            <person name="Kiefer A.F."/>
            <person name="Nichols A."/>
            <person name="Cepeda A.J."/>
            <person name="Yan W."/>
            <person name="Fan B."/>
            <person name="Jiang Y."/>
            <person name="Adhikari A."/>
            <person name="Zheng C.-J."/>
            <person name="Schuster L."/>
            <person name="Cowan T.M."/>
            <person name="Smanski M.J."/>
            <person name="Chevrette M.G."/>
            <person name="De Carvalho L.P.S."/>
            <person name="Shen B."/>
        </authorList>
    </citation>
    <scope>NUCLEOTIDE SEQUENCE [LARGE SCALE GENOMIC DNA]</scope>
    <source>
        <strain evidence="3 4">NPDC000837</strain>
    </source>
</reference>
<evidence type="ECO:0000256" key="1">
    <source>
        <dbReference type="ARBA" id="ARBA00008791"/>
    </source>
</evidence>
<feature type="domain" description="UspA" evidence="2">
    <location>
        <begin position="3"/>
        <end position="135"/>
    </location>
</feature>
<dbReference type="SUPFAM" id="SSF52402">
    <property type="entry name" value="Adenine nucleotide alpha hydrolases-like"/>
    <property type="match status" value="2"/>
</dbReference>
<gene>
    <name evidence="3" type="ORF">ABT276_00955</name>
</gene>
<sequence>MWLPLVVGVDGSVPSLLALDWAVREAARLALPLKIVHATRQDDSRDSDVTNPFGQGAGRHVVDDAEERAHLHTPDVKVTTEVVHEDPVTALLDAACNASALVTGARGRGELKDLLLGSVSLAVAARAQCPVVVVRDRDGPTADRFQQIMLGVPDATSSSAAVHFAFELAAARGCALHAVMAWHRPARASISRAVDLPCHDDQDGYQARALLEEALTRSAGEFPSVDVHRIVVEGPARDVLLEQSETMDLLVVGAQRRSNRVGLHLGRVNHALLHYAACPVAVVPQWH</sequence>
<organism evidence="3 4">
    <name type="scientific">Streptomyces xantholiticus</name>
    <dbReference type="NCBI Taxonomy" id="68285"/>
    <lineage>
        <taxon>Bacteria</taxon>
        <taxon>Bacillati</taxon>
        <taxon>Actinomycetota</taxon>
        <taxon>Actinomycetes</taxon>
        <taxon>Kitasatosporales</taxon>
        <taxon>Streptomycetaceae</taxon>
        <taxon>Streptomyces</taxon>
    </lineage>
</organism>